<protein>
    <submittedName>
        <fullName evidence="2">Uncharacterized protein</fullName>
    </submittedName>
</protein>
<reference evidence="2 3" key="1">
    <citation type="submission" date="2024-05" db="EMBL/GenBank/DDBJ databases">
        <title>Haplotype-resolved chromosome-level genome assembly of Huyou (Citrus changshanensis).</title>
        <authorList>
            <person name="Miao C."/>
            <person name="Chen W."/>
            <person name="Wu Y."/>
            <person name="Wang L."/>
            <person name="Zhao S."/>
            <person name="Grierson D."/>
            <person name="Xu C."/>
            <person name="Chen K."/>
        </authorList>
    </citation>
    <scope>NUCLEOTIDE SEQUENCE [LARGE SCALE GENOMIC DNA]</scope>
    <source>
        <strain evidence="2">01-14</strain>
        <tissue evidence="2">Leaf</tissue>
    </source>
</reference>
<dbReference type="EMBL" id="JBCGBO010000003">
    <property type="protein sequence ID" value="KAK9216255.1"/>
    <property type="molecule type" value="Genomic_DNA"/>
</dbReference>
<organism evidence="2 3">
    <name type="scientific">Citrus x changshan-huyou</name>
    <dbReference type="NCBI Taxonomy" id="2935761"/>
    <lineage>
        <taxon>Eukaryota</taxon>
        <taxon>Viridiplantae</taxon>
        <taxon>Streptophyta</taxon>
        <taxon>Embryophyta</taxon>
        <taxon>Tracheophyta</taxon>
        <taxon>Spermatophyta</taxon>
        <taxon>Magnoliopsida</taxon>
        <taxon>eudicotyledons</taxon>
        <taxon>Gunneridae</taxon>
        <taxon>Pentapetalae</taxon>
        <taxon>rosids</taxon>
        <taxon>malvids</taxon>
        <taxon>Sapindales</taxon>
        <taxon>Rutaceae</taxon>
        <taxon>Aurantioideae</taxon>
        <taxon>Citrus</taxon>
    </lineage>
</organism>
<dbReference type="AlphaFoldDB" id="A0AAP0QV40"/>
<evidence type="ECO:0000313" key="3">
    <source>
        <dbReference type="Proteomes" id="UP001428341"/>
    </source>
</evidence>
<proteinExistence type="predicted"/>
<dbReference type="Proteomes" id="UP001428341">
    <property type="component" value="Unassembled WGS sequence"/>
</dbReference>
<keyword evidence="3" id="KW-1185">Reference proteome</keyword>
<comment type="caution">
    <text evidence="2">The sequence shown here is derived from an EMBL/GenBank/DDBJ whole genome shotgun (WGS) entry which is preliminary data.</text>
</comment>
<evidence type="ECO:0000313" key="2">
    <source>
        <dbReference type="EMBL" id="KAK9216255.1"/>
    </source>
</evidence>
<gene>
    <name evidence="2" type="ORF">WN944_008262</name>
</gene>
<name>A0AAP0QV40_9ROSI</name>
<sequence length="65" mass="6785">MSEASRQGGGSEEPRSSGAANGSGGSRKPVNAVGRMERPMAPPKRGKVIKTILNDLLSRDPPPSR</sequence>
<accession>A0AAP0QV40</accession>
<feature type="region of interest" description="Disordered" evidence="1">
    <location>
        <begin position="1"/>
        <end position="47"/>
    </location>
</feature>
<evidence type="ECO:0000256" key="1">
    <source>
        <dbReference type="SAM" id="MobiDB-lite"/>
    </source>
</evidence>